<feature type="region of interest" description="Disordered" evidence="1">
    <location>
        <begin position="126"/>
        <end position="149"/>
    </location>
</feature>
<name>C0PDN6_MAIZE</name>
<proteinExistence type="evidence at transcript level"/>
<dbReference type="EMBL" id="BT066405">
    <property type="protein sequence ID" value="ACN33302.1"/>
    <property type="molecule type" value="mRNA"/>
</dbReference>
<accession>C0PDN6</accession>
<feature type="compositionally biased region" description="Low complexity" evidence="1">
    <location>
        <begin position="28"/>
        <end position="43"/>
    </location>
</feature>
<dbReference type="AlphaFoldDB" id="C0PDN6"/>
<evidence type="ECO:0000313" key="2">
    <source>
        <dbReference type="EMBL" id="ACN33302.1"/>
    </source>
</evidence>
<evidence type="ECO:0000256" key="1">
    <source>
        <dbReference type="SAM" id="MobiDB-lite"/>
    </source>
</evidence>
<protein>
    <submittedName>
        <fullName evidence="2">Uncharacterized protein</fullName>
    </submittedName>
</protein>
<feature type="compositionally biased region" description="Acidic residues" evidence="1">
    <location>
        <begin position="138"/>
        <end position="149"/>
    </location>
</feature>
<organism evidence="2">
    <name type="scientific">Zea mays</name>
    <name type="common">Maize</name>
    <dbReference type="NCBI Taxonomy" id="4577"/>
    <lineage>
        <taxon>Eukaryota</taxon>
        <taxon>Viridiplantae</taxon>
        <taxon>Streptophyta</taxon>
        <taxon>Embryophyta</taxon>
        <taxon>Tracheophyta</taxon>
        <taxon>Spermatophyta</taxon>
        <taxon>Magnoliopsida</taxon>
        <taxon>Liliopsida</taxon>
        <taxon>Poales</taxon>
        <taxon>Poaceae</taxon>
        <taxon>PACMAD clade</taxon>
        <taxon>Panicoideae</taxon>
        <taxon>Andropogonodae</taxon>
        <taxon>Andropogoneae</taxon>
        <taxon>Tripsacinae</taxon>
        <taxon>Zea</taxon>
    </lineage>
</organism>
<feature type="compositionally biased region" description="Basic and acidic residues" evidence="1">
    <location>
        <begin position="1"/>
        <end position="16"/>
    </location>
</feature>
<reference evidence="2" key="1">
    <citation type="journal article" date="2009" name="PLoS Genet.">
        <title>Sequencing, mapping, and analysis of 27,455 maize full-length cDNAs.</title>
        <authorList>
            <person name="Soderlund C."/>
            <person name="Descour A."/>
            <person name="Kudrna D."/>
            <person name="Bomhoff M."/>
            <person name="Boyd L."/>
            <person name="Currie J."/>
            <person name="Angelova A."/>
            <person name="Collura K."/>
            <person name="Wissotski M."/>
            <person name="Ashley E."/>
            <person name="Morrow D."/>
            <person name="Fernandes J."/>
            <person name="Walbot V."/>
            <person name="Yu Y."/>
        </authorList>
    </citation>
    <scope>NUCLEOTIDE SEQUENCE</scope>
    <source>
        <strain evidence="2">B73</strain>
    </source>
</reference>
<sequence>MRRGGERGRDEGDRHLRAVAGAGGGRPGLALRPVVGARLRPAGGAAGGRGVEESGGALRRLRGGPGDKGPQDRRRRRCPPRHGLSLTPRIGTSPPHLRTALLFFERTAETENDGIILIRMFDGRNGKRRHNLDKNLQDTEETQEEERAN</sequence>
<feature type="region of interest" description="Disordered" evidence="1">
    <location>
        <begin position="1"/>
        <end position="95"/>
    </location>
</feature>